<evidence type="ECO:0000313" key="3">
    <source>
        <dbReference type="Proteomes" id="UP000001933"/>
    </source>
</evidence>
<dbReference type="EMBL" id="CP000252">
    <property type="protein sequence ID" value="ABC76896.1"/>
    <property type="molecule type" value="Genomic_DNA"/>
</dbReference>
<accession>Q2LS33</accession>
<dbReference type="InterPro" id="IPR027417">
    <property type="entry name" value="P-loop_NTPase"/>
</dbReference>
<gene>
    <name evidence="2" type="ORF">SYN_01329</name>
</gene>
<dbReference type="Gene3D" id="3.40.50.300">
    <property type="entry name" value="P-loop containing nucleotide triphosphate hydrolases"/>
    <property type="match status" value="1"/>
</dbReference>
<dbReference type="InParanoid" id="Q2LS33"/>
<dbReference type="OrthoDB" id="8150723at2"/>
<organism evidence="2 3">
    <name type="scientific">Syntrophus aciditrophicus (strain SB)</name>
    <dbReference type="NCBI Taxonomy" id="56780"/>
    <lineage>
        <taxon>Bacteria</taxon>
        <taxon>Pseudomonadati</taxon>
        <taxon>Thermodesulfobacteriota</taxon>
        <taxon>Syntrophia</taxon>
        <taxon>Syntrophales</taxon>
        <taxon>Syntrophaceae</taxon>
        <taxon>Syntrophus</taxon>
    </lineage>
</organism>
<dbReference type="Pfam" id="PF01695">
    <property type="entry name" value="IstB_IS21"/>
    <property type="match status" value="1"/>
</dbReference>
<dbReference type="AlphaFoldDB" id="Q2LS33"/>
<sequence length="165" mass="19130">MIREFQLAYPVVLLCRVLNVTTSGFEQLNHDCLQDNLKRIKLTRAAKVLDTIVTHSKEDRVSHLSFLDRLLEEEVAAREKRRIETSSIISFCYEKSYAIITSNKSFIDWQELFGDPVIVSAIQDRLHHHSKVINIKGHSYRLKEHAFSKQIYNQRGDDSVNNLSS</sequence>
<dbReference type="STRING" id="56780.SYN_01329"/>
<evidence type="ECO:0000259" key="1">
    <source>
        <dbReference type="Pfam" id="PF01695"/>
    </source>
</evidence>
<dbReference type="HOGENOM" id="CLU_1609937_0_0_7"/>
<dbReference type="KEGG" id="sat:SYN_01329"/>
<keyword evidence="3" id="KW-1185">Reference proteome</keyword>
<dbReference type="InterPro" id="IPR002611">
    <property type="entry name" value="IstB_ATP-bd"/>
</dbReference>
<dbReference type="eggNOG" id="COG1484">
    <property type="taxonomic scope" value="Bacteria"/>
</dbReference>
<proteinExistence type="predicted"/>
<protein>
    <submittedName>
        <fullName evidence="2">Transposase</fullName>
    </submittedName>
</protein>
<dbReference type="Proteomes" id="UP000001933">
    <property type="component" value="Chromosome"/>
</dbReference>
<name>Q2LS33_SYNAS</name>
<reference evidence="2 3" key="1">
    <citation type="journal article" date="2007" name="Proc. Natl. Acad. Sci. U.S.A.">
        <title>The genome of Syntrophus aciditrophicus: life at the thermodynamic limit of microbial growth.</title>
        <authorList>
            <person name="McInerney M.J."/>
            <person name="Rohlin L."/>
            <person name="Mouttaki H."/>
            <person name="Kim U."/>
            <person name="Krupp R.S."/>
            <person name="Rios-Hernandez L."/>
            <person name="Sieber J."/>
            <person name="Struchtemeyer C.G."/>
            <person name="Bhattacharyya A."/>
            <person name="Campbell J.W."/>
            <person name="Gunsalus R.P."/>
        </authorList>
    </citation>
    <scope>NUCLEOTIDE SEQUENCE [LARGE SCALE GENOMIC DNA]</scope>
    <source>
        <strain evidence="2 3">SB</strain>
    </source>
</reference>
<evidence type="ECO:0000313" key="2">
    <source>
        <dbReference type="EMBL" id="ABC76896.1"/>
    </source>
</evidence>
<feature type="domain" description="IstB-like ATP-binding" evidence="1">
    <location>
        <begin position="88"/>
        <end position="145"/>
    </location>
</feature>
<dbReference type="GO" id="GO:0005524">
    <property type="term" value="F:ATP binding"/>
    <property type="evidence" value="ECO:0007669"/>
    <property type="project" value="InterPro"/>
</dbReference>